<name>A0A162T1G0_9CLOT</name>
<evidence type="ECO:0000256" key="1">
    <source>
        <dbReference type="ARBA" id="ARBA00006767"/>
    </source>
</evidence>
<evidence type="ECO:0000256" key="3">
    <source>
        <dbReference type="ARBA" id="ARBA00023274"/>
    </source>
</evidence>
<dbReference type="GO" id="GO:1990904">
    <property type="term" value="C:ribonucleoprotein complex"/>
    <property type="evidence" value="ECO:0007669"/>
    <property type="project" value="UniProtKB-KW"/>
</dbReference>
<dbReference type="RefSeq" id="WP_066621392.1">
    <property type="nucleotide sequence ID" value="NZ_FQXL01000004.1"/>
</dbReference>
<dbReference type="STRING" id="1121326.CLMAG_19350"/>
<dbReference type="SMART" id="SM00316">
    <property type="entry name" value="S1"/>
    <property type="match status" value="4"/>
</dbReference>
<dbReference type="Pfam" id="PF00575">
    <property type="entry name" value="S1"/>
    <property type="match status" value="4"/>
</dbReference>
<feature type="domain" description="S1 motif" evidence="6">
    <location>
        <begin position="286"/>
        <end position="355"/>
    </location>
</feature>
<dbReference type="PROSITE" id="PS50126">
    <property type="entry name" value="S1"/>
    <property type="match status" value="4"/>
</dbReference>
<accession>A0A162T1G0</accession>
<keyword evidence="3" id="KW-0687">Ribonucleoprotein</keyword>
<dbReference type="InterPro" id="IPR050437">
    <property type="entry name" value="Ribos_protein_bS1-like"/>
</dbReference>
<dbReference type="AlphaFoldDB" id="A0A162T1G0"/>
<dbReference type="FunFam" id="2.40.50.140:FF:000051">
    <property type="entry name" value="RNA-binding transcriptional accessory protein"/>
    <property type="match status" value="2"/>
</dbReference>
<sequence>MSLNNEINSMDEVMGNIETSMKSIKKGEIVKGKVITVTDEEAIVNIGYMSDGVLPKKEISDNIEQNPRDVLKENDEIYVYILEMNDGEGNVVLSKKVADREKAWDELQELLKNNTIFSVVVKEAVKGGVVASIKGIRAFIPASQLSTKFVDNLNEFVGKTLDVKLIELDIEKQRVILSRKEVEKEQLQTKKEELLNSIKPGEKIKGVVSRLTKFGAFVDLGGLDGLIHISELSWKRVNDPSEVVSVGDAVEVYVLSVDREKNKVSLALKDVSGNPWGNVIKKYKVGDMVDGTVSKFLNFGVFVEIEPGVEGLVHISEISEERVTKIDSILSVGQKVKVKILDIDEKENRMSLSIKEAVEKPKVDFNKYSDKGSEMTIGDLFKDKLKDFKFD</sequence>
<evidence type="ECO:0000256" key="2">
    <source>
        <dbReference type="ARBA" id="ARBA00022980"/>
    </source>
</evidence>
<dbReference type="PRINTS" id="PR00681">
    <property type="entry name" value="RIBOSOMALS1"/>
</dbReference>
<reference evidence="7 8" key="1">
    <citation type="submission" date="2016-04" db="EMBL/GenBank/DDBJ databases">
        <title>Genome sequence of Clostridium magnum DSM 2767.</title>
        <authorList>
            <person name="Poehlein A."/>
            <person name="Uhlig R."/>
            <person name="Fischer R."/>
            <person name="Bahl H."/>
            <person name="Daniel R."/>
        </authorList>
    </citation>
    <scope>NUCLEOTIDE SEQUENCE [LARGE SCALE GENOMIC DNA]</scope>
    <source>
        <strain evidence="7 8">DSM 2767</strain>
    </source>
</reference>
<evidence type="ECO:0000313" key="7">
    <source>
        <dbReference type="EMBL" id="KZL92129.1"/>
    </source>
</evidence>
<keyword evidence="8" id="KW-1185">Reference proteome</keyword>
<feature type="coiled-coil region" evidence="5">
    <location>
        <begin position="170"/>
        <end position="197"/>
    </location>
</feature>
<dbReference type="SUPFAM" id="SSF50249">
    <property type="entry name" value="Nucleic acid-binding proteins"/>
    <property type="match status" value="4"/>
</dbReference>
<keyword evidence="4" id="KW-0694">RNA-binding</keyword>
<evidence type="ECO:0000313" key="8">
    <source>
        <dbReference type="Proteomes" id="UP000076603"/>
    </source>
</evidence>
<evidence type="ECO:0000256" key="5">
    <source>
        <dbReference type="SAM" id="Coils"/>
    </source>
</evidence>
<evidence type="ECO:0000256" key="4">
    <source>
        <dbReference type="PROSITE-ProRule" id="PRU00182"/>
    </source>
</evidence>
<keyword evidence="2 7" id="KW-0689">Ribosomal protein</keyword>
<keyword evidence="5" id="KW-0175">Coiled coil</keyword>
<dbReference type="GO" id="GO:0003729">
    <property type="term" value="F:mRNA binding"/>
    <property type="evidence" value="ECO:0007669"/>
    <property type="project" value="UniProtKB-ARBA"/>
</dbReference>
<dbReference type="GO" id="GO:0005737">
    <property type="term" value="C:cytoplasm"/>
    <property type="evidence" value="ECO:0007669"/>
    <property type="project" value="UniProtKB-ARBA"/>
</dbReference>
<dbReference type="EMBL" id="LWAE01000002">
    <property type="protein sequence ID" value="KZL92129.1"/>
    <property type="molecule type" value="Genomic_DNA"/>
</dbReference>
<evidence type="ECO:0000259" key="6">
    <source>
        <dbReference type="PROSITE" id="PS50126"/>
    </source>
</evidence>
<dbReference type="NCBIfam" id="NF005208">
    <property type="entry name" value="PRK06676.1"/>
    <property type="match status" value="1"/>
</dbReference>
<dbReference type="Proteomes" id="UP000076603">
    <property type="component" value="Unassembled WGS sequence"/>
</dbReference>
<organism evidence="7 8">
    <name type="scientific">Clostridium magnum DSM 2767</name>
    <dbReference type="NCBI Taxonomy" id="1121326"/>
    <lineage>
        <taxon>Bacteria</taxon>
        <taxon>Bacillati</taxon>
        <taxon>Bacillota</taxon>
        <taxon>Clostridia</taxon>
        <taxon>Eubacteriales</taxon>
        <taxon>Clostridiaceae</taxon>
        <taxon>Clostridium</taxon>
    </lineage>
</organism>
<dbReference type="PANTHER" id="PTHR10724">
    <property type="entry name" value="30S RIBOSOMAL PROTEIN S1"/>
    <property type="match status" value="1"/>
</dbReference>
<dbReference type="Gene3D" id="2.40.50.140">
    <property type="entry name" value="Nucleic acid-binding proteins"/>
    <property type="match status" value="4"/>
</dbReference>
<comment type="caution">
    <text evidence="7">The sequence shown here is derived from an EMBL/GenBank/DDBJ whole genome shotgun (WGS) entry which is preliminary data.</text>
</comment>
<feature type="domain" description="S1 motif" evidence="6">
    <location>
        <begin position="27"/>
        <end position="96"/>
    </location>
</feature>
<dbReference type="GO" id="GO:0005840">
    <property type="term" value="C:ribosome"/>
    <property type="evidence" value="ECO:0007669"/>
    <property type="project" value="UniProtKB-KW"/>
</dbReference>
<dbReference type="CDD" id="cd05687">
    <property type="entry name" value="S1_RPS1_repeat_ec1_hs1"/>
    <property type="match status" value="1"/>
</dbReference>
<dbReference type="InterPro" id="IPR035104">
    <property type="entry name" value="Ribosomal_protein_S1-like"/>
</dbReference>
<dbReference type="InterPro" id="IPR012340">
    <property type="entry name" value="NA-bd_OB-fold"/>
</dbReference>
<comment type="similarity">
    <text evidence="1">Belongs to the bacterial ribosomal protein bS1 family.</text>
</comment>
<feature type="domain" description="S1 motif" evidence="6">
    <location>
        <begin position="114"/>
        <end position="180"/>
    </location>
</feature>
<gene>
    <name evidence="7" type="primary">rpsA_1</name>
    <name evidence="7" type="ORF">CLMAG_19350</name>
</gene>
<feature type="domain" description="S1 motif" evidence="6">
    <location>
        <begin position="201"/>
        <end position="269"/>
    </location>
</feature>
<dbReference type="InterPro" id="IPR003029">
    <property type="entry name" value="S1_domain"/>
</dbReference>
<protein>
    <submittedName>
        <fullName evidence="7">30S ribosomal protein S1</fullName>
    </submittedName>
</protein>
<dbReference type="PANTHER" id="PTHR10724:SF7">
    <property type="entry name" value="SMALL RIBOSOMAL SUBUNIT PROTEIN BS1C"/>
    <property type="match status" value="1"/>
</dbReference>
<dbReference type="PROSITE" id="PS50889">
    <property type="entry name" value="S4"/>
    <property type="match status" value="1"/>
</dbReference>
<proteinExistence type="inferred from homology"/>
<dbReference type="GO" id="GO:0003735">
    <property type="term" value="F:structural constituent of ribosome"/>
    <property type="evidence" value="ECO:0007669"/>
    <property type="project" value="TreeGrafter"/>
</dbReference>
<dbReference type="PATRIC" id="fig|1121326.3.peg.1925"/>
<dbReference type="CDD" id="cd05688">
    <property type="entry name" value="S1_RPS1_repeat_ec3"/>
    <property type="match status" value="1"/>
</dbReference>
<dbReference type="GO" id="GO:0006412">
    <property type="term" value="P:translation"/>
    <property type="evidence" value="ECO:0007669"/>
    <property type="project" value="TreeGrafter"/>
</dbReference>
<dbReference type="CDD" id="cd04465">
    <property type="entry name" value="S1_RPS1_repeat_ec2_hs2"/>
    <property type="match status" value="1"/>
</dbReference>